<evidence type="ECO:0000313" key="14">
    <source>
        <dbReference type="Proteomes" id="UP000778970"/>
    </source>
</evidence>
<evidence type="ECO:0000256" key="2">
    <source>
        <dbReference type="ARBA" id="ARBA00004651"/>
    </source>
</evidence>
<protein>
    <recommendedName>
        <fullName evidence="10">Maltose/maltodextrin transport system permease protein MalG</fullName>
    </recommendedName>
</protein>
<evidence type="ECO:0000256" key="5">
    <source>
        <dbReference type="ARBA" id="ARBA00022475"/>
    </source>
</evidence>
<keyword evidence="14" id="KW-1185">Reference proteome</keyword>
<evidence type="ECO:0000256" key="7">
    <source>
        <dbReference type="ARBA" id="ARBA00022692"/>
    </source>
</evidence>
<dbReference type="Gene3D" id="1.10.3720.10">
    <property type="entry name" value="MetI-like"/>
    <property type="match status" value="1"/>
</dbReference>
<keyword evidence="4 11" id="KW-0813">Transport</keyword>
<comment type="caution">
    <text evidence="13">The sequence shown here is derived from an EMBL/GenBank/DDBJ whole genome shotgun (WGS) entry which is preliminary data.</text>
</comment>
<evidence type="ECO:0000256" key="8">
    <source>
        <dbReference type="ARBA" id="ARBA00022989"/>
    </source>
</evidence>
<evidence type="ECO:0000256" key="3">
    <source>
        <dbReference type="ARBA" id="ARBA00009047"/>
    </source>
</evidence>
<accession>A0A934QGL0</accession>
<evidence type="ECO:0000256" key="10">
    <source>
        <dbReference type="ARBA" id="ARBA00041109"/>
    </source>
</evidence>
<dbReference type="PANTHER" id="PTHR32243">
    <property type="entry name" value="MALTOSE TRANSPORT SYSTEM PERMEASE-RELATED"/>
    <property type="match status" value="1"/>
</dbReference>
<dbReference type="CDD" id="cd06261">
    <property type="entry name" value="TM_PBP2"/>
    <property type="match status" value="1"/>
</dbReference>
<dbReference type="InterPro" id="IPR050901">
    <property type="entry name" value="BP-dep_ABC_trans_perm"/>
</dbReference>
<dbReference type="AlphaFoldDB" id="A0A934QGL0"/>
<dbReference type="RefSeq" id="WP_027289797.1">
    <property type="nucleotide sequence ID" value="NZ_NRRE01000016.1"/>
</dbReference>
<evidence type="ECO:0000256" key="11">
    <source>
        <dbReference type="RuleBase" id="RU363032"/>
    </source>
</evidence>
<evidence type="ECO:0000256" key="1">
    <source>
        <dbReference type="ARBA" id="ARBA00002264"/>
    </source>
</evidence>
<keyword evidence="9 11" id="KW-0472">Membrane</keyword>
<feature type="domain" description="ABC transmembrane type-1" evidence="12">
    <location>
        <begin position="89"/>
        <end position="279"/>
    </location>
</feature>
<dbReference type="PANTHER" id="PTHR32243:SF50">
    <property type="entry name" value="MALTOSE_MALTODEXTRIN TRANSPORT SYSTEM PERMEASE PROTEIN MALG"/>
    <property type="match status" value="1"/>
</dbReference>
<reference evidence="13" key="1">
    <citation type="submission" date="2017-08" db="EMBL/GenBank/DDBJ databases">
        <authorList>
            <person name="Imhoff J.F."/>
            <person name="Rahn T."/>
            <person name="Kuenzel S."/>
            <person name="Neulinger S.C."/>
        </authorList>
    </citation>
    <scope>NUCLEOTIDE SEQUENCE</scope>
    <source>
        <strain evidence="13">DSM 9154</strain>
    </source>
</reference>
<feature type="transmembrane region" description="Helical" evidence="11">
    <location>
        <begin position="12"/>
        <end position="31"/>
    </location>
</feature>
<dbReference type="Proteomes" id="UP000778970">
    <property type="component" value="Unassembled WGS sequence"/>
</dbReference>
<proteinExistence type="inferred from homology"/>
<organism evidence="13 14">
    <name type="scientific">Rhodovibrio salinarum</name>
    <dbReference type="NCBI Taxonomy" id="1087"/>
    <lineage>
        <taxon>Bacteria</taxon>
        <taxon>Pseudomonadati</taxon>
        <taxon>Pseudomonadota</taxon>
        <taxon>Alphaproteobacteria</taxon>
        <taxon>Rhodospirillales</taxon>
        <taxon>Rhodovibrionaceae</taxon>
        <taxon>Rhodovibrio</taxon>
    </lineage>
</organism>
<evidence type="ECO:0000256" key="6">
    <source>
        <dbReference type="ARBA" id="ARBA00022597"/>
    </source>
</evidence>
<feature type="transmembrane region" description="Helical" evidence="11">
    <location>
        <begin position="258"/>
        <end position="279"/>
    </location>
</feature>
<feature type="transmembrane region" description="Helical" evidence="11">
    <location>
        <begin position="125"/>
        <end position="148"/>
    </location>
</feature>
<dbReference type="Pfam" id="PF00528">
    <property type="entry name" value="BPD_transp_1"/>
    <property type="match status" value="1"/>
</dbReference>
<comment type="similarity">
    <text evidence="3">Belongs to the binding-protein-dependent transport system permease family. MalFG subfamily.</text>
</comment>
<name>A0A934QGL0_9PROT</name>
<dbReference type="PROSITE" id="PS50928">
    <property type="entry name" value="ABC_TM1"/>
    <property type="match status" value="1"/>
</dbReference>
<keyword evidence="6" id="KW-0762">Sugar transport</keyword>
<gene>
    <name evidence="13" type="ORF">CKO21_04025</name>
</gene>
<comment type="subcellular location">
    <subcellularLocation>
        <location evidence="2 11">Cell membrane</location>
        <topology evidence="2 11">Multi-pass membrane protein</topology>
    </subcellularLocation>
</comment>
<dbReference type="EMBL" id="NRRE01000016">
    <property type="protein sequence ID" value="MBK1696408.1"/>
    <property type="molecule type" value="Genomic_DNA"/>
</dbReference>
<feature type="transmembrane region" description="Helical" evidence="11">
    <location>
        <begin position="201"/>
        <end position="226"/>
    </location>
</feature>
<evidence type="ECO:0000256" key="9">
    <source>
        <dbReference type="ARBA" id="ARBA00023136"/>
    </source>
</evidence>
<keyword evidence="8 11" id="KW-1133">Transmembrane helix</keyword>
<evidence type="ECO:0000313" key="13">
    <source>
        <dbReference type="EMBL" id="MBK1696408.1"/>
    </source>
</evidence>
<feature type="transmembrane region" description="Helical" evidence="11">
    <location>
        <begin position="93"/>
        <end position="113"/>
    </location>
</feature>
<reference evidence="13" key="2">
    <citation type="journal article" date="2020" name="Microorganisms">
        <title>Osmotic Adaptation and Compatible Solute Biosynthesis of Phototrophic Bacteria as Revealed from Genome Analyses.</title>
        <authorList>
            <person name="Imhoff J.F."/>
            <person name="Rahn T."/>
            <person name="Kunzel S."/>
            <person name="Keller A."/>
            <person name="Neulinger S.C."/>
        </authorList>
    </citation>
    <scope>NUCLEOTIDE SEQUENCE</scope>
    <source>
        <strain evidence="13">DSM 9154</strain>
    </source>
</reference>
<dbReference type="InterPro" id="IPR035906">
    <property type="entry name" value="MetI-like_sf"/>
</dbReference>
<dbReference type="GO" id="GO:0005886">
    <property type="term" value="C:plasma membrane"/>
    <property type="evidence" value="ECO:0007669"/>
    <property type="project" value="UniProtKB-SubCell"/>
</dbReference>
<dbReference type="SUPFAM" id="SSF161098">
    <property type="entry name" value="MetI-like"/>
    <property type="match status" value="1"/>
</dbReference>
<comment type="function">
    <text evidence="1">Part of the ABC transporter complex MalEFGK involved in maltose/maltodextrin import. Probably responsible for the translocation of the substrate across the membrane.</text>
</comment>
<dbReference type="GO" id="GO:0055085">
    <property type="term" value="P:transmembrane transport"/>
    <property type="evidence" value="ECO:0007669"/>
    <property type="project" value="InterPro"/>
</dbReference>
<keyword evidence="5" id="KW-1003">Cell membrane</keyword>
<evidence type="ECO:0000259" key="12">
    <source>
        <dbReference type="PROSITE" id="PS50928"/>
    </source>
</evidence>
<evidence type="ECO:0000256" key="4">
    <source>
        <dbReference type="ARBA" id="ARBA00022448"/>
    </source>
</evidence>
<dbReference type="InterPro" id="IPR000515">
    <property type="entry name" value="MetI-like"/>
</dbReference>
<feature type="transmembrane region" description="Helical" evidence="11">
    <location>
        <begin position="160"/>
        <end position="180"/>
    </location>
</feature>
<sequence>MDLTPAQKILRATAAWLVTLTFVFPIFWWALTSIKPYQATFNDTPVFFDFEPVWNFYEVVLLGMSRQEATGQGGGAAGSGSGYYSLPAIFDSLIVAGASTALCVLLATGAAYAMSRMRFKGQHHFVFTVLSTRMLPPVAVVIPLFLVYRQLGLYDSYTGVVLAHTLANLPLATLLLKSFFDDLPKEVDESALIDGASRWKTFWLIAFPMVKGGVAAAAVLCFVFSWTEFLMALSLTQTGVRTVPVAASSFVTSTGTEWGFLSALGTAATIPAFIFIVLVQRHLVRGLTLGAVKE</sequence>
<keyword evidence="7 11" id="KW-0812">Transmembrane</keyword>